<keyword evidence="1" id="KW-0812">Transmembrane</keyword>
<keyword evidence="1" id="KW-0472">Membrane</keyword>
<name>A0A381XZQ7_9ZZZZ</name>
<evidence type="ECO:0000313" key="2">
    <source>
        <dbReference type="EMBL" id="SVA69667.1"/>
    </source>
</evidence>
<organism evidence="2">
    <name type="scientific">marine metagenome</name>
    <dbReference type="NCBI Taxonomy" id="408172"/>
    <lineage>
        <taxon>unclassified sequences</taxon>
        <taxon>metagenomes</taxon>
        <taxon>ecological metagenomes</taxon>
    </lineage>
</organism>
<reference evidence="2" key="1">
    <citation type="submission" date="2018-05" db="EMBL/GenBank/DDBJ databases">
        <authorList>
            <person name="Lanie J.A."/>
            <person name="Ng W.-L."/>
            <person name="Kazmierczak K.M."/>
            <person name="Andrzejewski T.M."/>
            <person name="Davidsen T.M."/>
            <person name="Wayne K.J."/>
            <person name="Tettelin H."/>
            <person name="Glass J.I."/>
            <person name="Rusch D."/>
            <person name="Podicherti R."/>
            <person name="Tsui H.-C.T."/>
            <person name="Winkler M.E."/>
        </authorList>
    </citation>
    <scope>NUCLEOTIDE SEQUENCE</scope>
</reference>
<feature type="transmembrane region" description="Helical" evidence="1">
    <location>
        <begin position="9"/>
        <end position="28"/>
    </location>
</feature>
<dbReference type="AlphaFoldDB" id="A0A381XZQ7"/>
<keyword evidence="1" id="KW-1133">Transmembrane helix</keyword>
<feature type="transmembrane region" description="Helical" evidence="1">
    <location>
        <begin position="109"/>
        <end position="133"/>
    </location>
</feature>
<feature type="transmembrane region" description="Helical" evidence="1">
    <location>
        <begin position="69"/>
        <end position="89"/>
    </location>
</feature>
<dbReference type="EMBL" id="UINC01016797">
    <property type="protein sequence ID" value="SVA69667.1"/>
    <property type="molecule type" value="Genomic_DNA"/>
</dbReference>
<feature type="transmembrane region" description="Helical" evidence="1">
    <location>
        <begin position="34"/>
        <end position="57"/>
    </location>
</feature>
<gene>
    <name evidence="2" type="ORF">METZ01_LOCUS122521</name>
</gene>
<evidence type="ECO:0000256" key="1">
    <source>
        <dbReference type="SAM" id="Phobius"/>
    </source>
</evidence>
<proteinExistence type="predicted"/>
<protein>
    <submittedName>
        <fullName evidence="2">Uncharacterized protein</fullName>
    </submittedName>
</protein>
<sequence length="137" mass="15330">MNSYKIIKYTAYALSLLGVLFVLMIQMMDMLQGIDYILFVAYLIMGLIISCVAFYSFKKVISDKAALRSTLKTLGAFLILFLICYFVLARGEETPLRDGKMLSAAGSKLISAALFMFYSLILIASGSMLWFGIKSRK</sequence>
<accession>A0A381XZQ7</accession>